<comment type="caution">
    <text evidence="1">The sequence shown here is derived from an EMBL/GenBank/DDBJ whole genome shotgun (WGS) entry which is preliminary data.</text>
</comment>
<accession>A0A4Q0RYJ8</accession>
<gene>
    <name evidence="1" type="ORF">XH99_25270</name>
</gene>
<dbReference type="GO" id="GO:0004497">
    <property type="term" value="F:monooxygenase activity"/>
    <property type="evidence" value="ECO:0007669"/>
    <property type="project" value="InterPro"/>
</dbReference>
<dbReference type="GO" id="GO:0005506">
    <property type="term" value="F:iron ion binding"/>
    <property type="evidence" value="ECO:0007669"/>
    <property type="project" value="InterPro"/>
</dbReference>
<protein>
    <recommendedName>
        <fullName evidence="3">Cytochrome P450</fullName>
    </recommendedName>
</protein>
<reference evidence="1 2" key="1">
    <citation type="submission" date="2015-04" db="EMBL/GenBank/DDBJ databases">
        <title>Comparative genomics of rhizobia nodulating Arachis hypogaea in China.</title>
        <authorList>
            <person name="Li Y."/>
        </authorList>
    </citation>
    <scope>NUCLEOTIDE SEQUENCE [LARGE SCALE GENOMIC DNA]</scope>
    <source>
        <strain evidence="1 2">CCBAU 51757</strain>
    </source>
</reference>
<dbReference type="GO" id="GO:0016705">
    <property type="term" value="F:oxidoreductase activity, acting on paired donors, with incorporation or reduction of molecular oxygen"/>
    <property type="evidence" value="ECO:0007669"/>
    <property type="project" value="InterPro"/>
</dbReference>
<dbReference type="OrthoDB" id="8251248at2"/>
<name>A0A4Q0RYJ8_9BRAD</name>
<dbReference type="InterPro" id="IPR017972">
    <property type="entry name" value="Cyt_P450_CS"/>
</dbReference>
<dbReference type="AlphaFoldDB" id="A0A4Q0RYJ8"/>
<dbReference type="PROSITE" id="PS00086">
    <property type="entry name" value="CYTOCHROME_P450"/>
    <property type="match status" value="1"/>
</dbReference>
<keyword evidence="2" id="KW-1185">Reference proteome</keyword>
<organism evidence="1 2">
    <name type="scientific">Bradyrhizobium nanningense</name>
    <dbReference type="NCBI Taxonomy" id="1325118"/>
    <lineage>
        <taxon>Bacteria</taxon>
        <taxon>Pseudomonadati</taxon>
        <taxon>Pseudomonadota</taxon>
        <taxon>Alphaproteobacteria</taxon>
        <taxon>Hyphomicrobiales</taxon>
        <taxon>Nitrobacteraceae</taxon>
        <taxon>Bradyrhizobium</taxon>
    </lineage>
</organism>
<evidence type="ECO:0000313" key="2">
    <source>
        <dbReference type="Proteomes" id="UP000289546"/>
    </source>
</evidence>
<dbReference type="Proteomes" id="UP000289546">
    <property type="component" value="Unassembled WGS sequence"/>
</dbReference>
<dbReference type="EMBL" id="LBJQ01000086">
    <property type="protein sequence ID" value="RXH25337.1"/>
    <property type="molecule type" value="Genomic_DNA"/>
</dbReference>
<dbReference type="Gene3D" id="1.10.630.10">
    <property type="entry name" value="Cytochrome P450"/>
    <property type="match status" value="1"/>
</dbReference>
<dbReference type="RefSeq" id="WP_128920629.1">
    <property type="nucleotide sequence ID" value="NZ_LBJC01000033.1"/>
</dbReference>
<dbReference type="SUPFAM" id="SSF48264">
    <property type="entry name" value="Cytochrome P450"/>
    <property type="match status" value="1"/>
</dbReference>
<dbReference type="GO" id="GO:0020037">
    <property type="term" value="F:heme binding"/>
    <property type="evidence" value="ECO:0007669"/>
    <property type="project" value="InterPro"/>
</dbReference>
<dbReference type="InterPro" id="IPR036396">
    <property type="entry name" value="Cyt_P450_sf"/>
</dbReference>
<evidence type="ECO:0008006" key="3">
    <source>
        <dbReference type="Google" id="ProtNLM"/>
    </source>
</evidence>
<sequence length="428" mass="46842">MKLSTYEPDALPPGARSLSYGVFCWLNRHVTVLRALGALLRRWPAIGGRFGLVARASAVKDVLMRTRSFSNTAHAANMVSGDYLIGMDPGPTYSADRDLVHARLAALDVPADSDVEAQRRIKALRGRGAAGFDLIDEYLMWVVFRAMRPLFGAATGAVVAGSVTDASKGDVDEDLQRQYMLEIRYVAGQLLAGSLATLDLRRRAEACGDALQARIDRVTGTIGAAWGVKSSSADIERNAVGLAWISHPVTVQSGALVVQELLGRQKVYDELWSLADKLGEPAVWADPEFRKIVRNHVLELMRFRPIFPLLARDVPRDTEMTTGARQNAGCPGGGKVSLLSIAALFDSRVVPQSGRYCPDRDWGNEDALRYLMFGYGYRQCPARDYAVEILTSALIGLLTLPRLQLARGEGKAIAYDGPLMLCMRMRTT</sequence>
<evidence type="ECO:0000313" key="1">
    <source>
        <dbReference type="EMBL" id="RXH25337.1"/>
    </source>
</evidence>
<proteinExistence type="predicted"/>